<feature type="region of interest" description="Disordered" evidence="1">
    <location>
        <begin position="1"/>
        <end position="70"/>
    </location>
</feature>
<dbReference type="Proteomes" id="UP001198220">
    <property type="component" value="Unassembled WGS sequence"/>
</dbReference>
<sequence>KPDTTVKLSVDMDDYYRIKDGKDASDKPDPGQPDPDQPDPDQPDPEPDNPDPEPDKPDPDPAPDQGGEEA</sequence>
<name>A0AAE3A964_9FIRM</name>
<feature type="non-terminal residue" evidence="2">
    <location>
        <position position="1"/>
    </location>
</feature>
<evidence type="ECO:0000313" key="3">
    <source>
        <dbReference type="Proteomes" id="UP001198220"/>
    </source>
</evidence>
<accession>A0AAE3A964</accession>
<evidence type="ECO:0000313" key="2">
    <source>
        <dbReference type="EMBL" id="MCC2126747.1"/>
    </source>
</evidence>
<feature type="compositionally biased region" description="Basic and acidic residues" evidence="1">
    <location>
        <begin position="14"/>
        <end position="29"/>
    </location>
</feature>
<dbReference type="EMBL" id="JAJEPS010000011">
    <property type="protein sequence ID" value="MCC2126747.1"/>
    <property type="molecule type" value="Genomic_DNA"/>
</dbReference>
<evidence type="ECO:0000256" key="1">
    <source>
        <dbReference type="SAM" id="MobiDB-lite"/>
    </source>
</evidence>
<gene>
    <name evidence="2" type="ORF">LKD36_11275</name>
</gene>
<feature type="compositionally biased region" description="Acidic residues" evidence="1">
    <location>
        <begin position="36"/>
        <end position="52"/>
    </location>
</feature>
<keyword evidence="3" id="KW-1185">Reference proteome</keyword>
<dbReference type="RefSeq" id="WP_308459648.1">
    <property type="nucleotide sequence ID" value="NZ_JAJEPS010000011.1"/>
</dbReference>
<dbReference type="AlphaFoldDB" id="A0AAE3A964"/>
<comment type="caution">
    <text evidence="2">The sequence shown here is derived from an EMBL/GenBank/DDBJ whole genome shotgun (WGS) entry which is preliminary data.</text>
</comment>
<protein>
    <submittedName>
        <fullName evidence="2">Uncharacterized protein</fullName>
    </submittedName>
</protein>
<organism evidence="2 3">
    <name type="scientific">Hominiventricola filiformis</name>
    <dbReference type="NCBI Taxonomy" id="2885352"/>
    <lineage>
        <taxon>Bacteria</taxon>
        <taxon>Bacillati</taxon>
        <taxon>Bacillota</taxon>
        <taxon>Clostridia</taxon>
        <taxon>Lachnospirales</taxon>
        <taxon>Lachnospiraceae</taxon>
        <taxon>Hominiventricola</taxon>
    </lineage>
</organism>
<proteinExistence type="predicted"/>
<reference evidence="2 3" key="1">
    <citation type="submission" date="2021-10" db="EMBL/GenBank/DDBJ databases">
        <title>Anaerobic single-cell dispensing facilitates the cultivation of human gut bacteria.</title>
        <authorList>
            <person name="Afrizal A."/>
        </authorList>
    </citation>
    <scope>NUCLEOTIDE SEQUENCE [LARGE SCALE GENOMIC DNA]</scope>
    <source>
        <strain evidence="2 3">CLA-AA-H276</strain>
    </source>
</reference>